<dbReference type="Gene3D" id="3.10.450.50">
    <property type="match status" value="1"/>
</dbReference>
<evidence type="ECO:0000313" key="2">
    <source>
        <dbReference type="EMBL" id="WEW57983.1"/>
    </source>
</evidence>
<dbReference type="SUPFAM" id="SSF54427">
    <property type="entry name" value="NTF2-like"/>
    <property type="match status" value="1"/>
</dbReference>
<dbReference type="PANTHER" id="PTHR38436">
    <property type="entry name" value="POLYKETIDE CYCLASE SNOAL-LIKE DOMAIN"/>
    <property type="match status" value="1"/>
</dbReference>
<accession>A0AAF0DGU9</accession>
<proteinExistence type="predicted"/>
<name>A0AAF0DGU9_9EURO</name>
<evidence type="ECO:0000259" key="1">
    <source>
        <dbReference type="Pfam" id="PF12680"/>
    </source>
</evidence>
<dbReference type="Proteomes" id="UP001219355">
    <property type="component" value="Chromosome 2"/>
</dbReference>
<dbReference type="InterPro" id="IPR009959">
    <property type="entry name" value="Cyclase_SnoaL-like"/>
</dbReference>
<dbReference type="EMBL" id="CP120628">
    <property type="protein sequence ID" value="WEW57983.1"/>
    <property type="molecule type" value="Genomic_DNA"/>
</dbReference>
<dbReference type="InterPro" id="IPR037401">
    <property type="entry name" value="SnoaL-like"/>
</dbReference>
<reference evidence="2" key="1">
    <citation type="submission" date="2023-03" db="EMBL/GenBank/DDBJ databases">
        <title>Emydomyces testavorans Genome Sequence.</title>
        <authorList>
            <person name="Hoyer L."/>
        </authorList>
    </citation>
    <scope>NUCLEOTIDE SEQUENCE</scope>
    <source>
        <strain evidence="2">16-2883</strain>
    </source>
</reference>
<sequence>MDALIGRAISATTWKPFQTAVLEREMSCRWLYGLTVWHDALSALRLQPEDQKASQAMKPICKTLRRVRDSVRELFLQRSQRLTSHGFKTETSWAETGAPKVLLTADTLYFDHTTLQQFKDEGFDIAYLPHGSSPRHYKEQLQRFADVLEEEERYAIVAYGPAAAVVLDACMSAMPRLCAIVAYYPTHITDATFPPSLNYQVHLAGTQPLSTKPNCYIYQQSDIGFAECDLPSYDSISAQLAWSRAIACLRKGFDITVDLAPTWQNHLKIKYDAKDVNGTINSLADDAYVNYVPVMTGGMGTDELRRFYSECFIPKNPPSLNIRLISRTVGTDQVVDELYVTFRHTQEIPWMLPGVPPTDKFVEIALASIASIRDGKVCHENVYWDQASVLVQIGLLDPQYIPPSFSSVSGPTEKMPLVAKLPVVGGESARKVLNPKSEKSNGLIFGW</sequence>
<protein>
    <recommendedName>
        <fullName evidence="1">SnoaL-like domain-containing protein</fullName>
    </recommendedName>
</protein>
<dbReference type="GO" id="GO:0030638">
    <property type="term" value="P:polyketide metabolic process"/>
    <property type="evidence" value="ECO:0007669"/>
    <property type="project" value="InterPro"/>
</dbReference>
<dbReference type="PANTHER" id="PTHR38436:SF3">
    <property type="entry name" value="CARBOXYMETHYLENEBUTENOLIDASE-RELATED"/>
    <property type="match status" value="1"/>
</dbReference>
<evidence type="ECO:0000313" key="3">
    <source>
        <dbReference type="Proteomes" id="UP001219355"/>
    </source>
</evidence>
<dbReference type="InterPro" id="IPR032710">
    <property type="entry name" value="NTF2-like_dom_sf"/>
</dbReference>
<dbReference type="Pfam" id="PF12680">
    <property type="entry name" value="SnoaL_2"/>
    <property type="match status" value="1"/>
</dbReference>
<feature type="domain" description="SnoaL-like" evidence="1">
    <location>
        <begin position="271"/>
        <end position="378"/>
    </location>
</feature>
<organism evidence="2 3">
    <name type="scientific">Emydomyces testavorans</name>
    <dbReference type="NCBI Taxonomy" id="2070801"/>
    <lineage>
        <taxon>Eukaryota</taxon>
        <taxon>Fungi</taxon>
        <taxon>Dikarya</taxon>
        <taxon>Ascomycota</taxon>
        <taxon>Pezizomycotina</taxon>
        <taxon>Eurotiomycetes</taxon>
        <taxon>Eurotiomycetidae</taxon>
        <taxon>Onygenales</taxon>
        <taxon>Nannizziopsiaceae</taxon>
        <taxon>Emydomyces</taxon>
    </lineage>
</organism>
<keyword evidence="3" id="KW-1185">Reference proteome</keyword>
<dbReference type="AlphaFoldDB" id="A0AAF0DGU9"/>
<gene>
    <name evidence="2" type="ORF">PRK78_003450</name>
</gene>